<evidence type="ECO:0000313" key="2">
    <source>
        <dbReference type="EMBL" id="OGZ04487.1"/>
    </source>
</evidence>
<dbReference type="AlphaFoldDB" id="A0A1G2CTC2"/>
<evidence type="ECO:0000256" key="1">
    <source>
        <dbReference type="SAM" id="Phobius"/>
    </source>
</evidence>
<dbReference type="EMBL" id="MHLH01000005">
    <property type="protein sequence ID" value="OGZ04487.1"/>
    <property type="molecule type" value="Genomic_DNA"/>
</dbReference>
<name>A0A1G2CTC2_9BACT</name>
<sequence length="127" mass="14189">MVEFQARKEIRKILYSPVLLIILLIALVFLSRATYSLWQKNSNAKDTVFLLEKEREALGMKQNNLEARVSALKTDKGVEEAIREKFKVAKEGEGVVVVVDQKEEVGDMGAGAGGLSGFLNQFLNLFK</sequence>
<proteinExistence type="predicted"/>
<dbReference type="Pfam" id="PF04977">
    <property type="entry name" value="DivIC"/>
    <property type="match status" value="1"/>
</dbReference>
<keyword evidence="1" id="KW-1133">Transmembrane helix</keyword>
<accession>A0A1G2CTC2</accession>
<feature type="transmembrane region" description="Helical" evidence="1">
    <location>
        <begin position="12"/>
        <end position="30"/>
    </location>
</feature>
<protein>
    <recommendedName>
        <fullName evidence="4">Septum formation initiator</fullName>
    </recommendedName>
</protein>
<dbReference type="InterPro" id="IPR007060">
    <property type="entry name" value="FtsL/DivIC"/>
</dbReference>
<keyword evidence="1" id="KW-0472">Membrane</keyword>
<comment type="caution">
    <text evidence="2">The sequence shown here is derived from an EMBL/GenBank/DDBJ whole genome shotgun (WGS) entry which is preliminary data.</text>
</comment>
<reference evidence="2 3" key="1">
    <citation type="journal article" date="2016" name="Nat. Commun.">
        <title>Thousands of microbial genomes shed light on interconnected biogeochemical processes in an aquifer system.</title>
        <authorList>
            <person name="Anantharaman K."/>
            <person name="Brown C.T."/>
            <person name="Hug L.A."/>
            <person name="Sharon I."/>
            <person name="Castelle C.J."/>
            <person name="Probst A.J."/>
            <person name="Thomas B.C."/>
            <person name="Singh A."/>
            <person name="Wilkins M.J."/>
            <person name="Karaoz U."/>
            <person name="Brodie E.L."/>
            <person name="Williams K.H."/>
            <person name="Hubbard S.S."/>
            <person name="Banfield J.F."/>
        </authorList>
    </citation>
    <scope>NUCLEOTIDE SEQUENCE [LARGE SCALE GENOMIC DNA]</scope>
</reference>
<organism evidence="2 3">
    <name type="scientific">Candidatus Lloydbacteria bacterium RIFCSPHIGHO2_01_FULL_41_20</name>
    <dbReference type="NCBI Taxonomy" id="1798657"/>
    <lineage>
        <taxon>Bacteria</taxon>
        <taxon>Candidatus Lloydiibacteriota</taxon>
    </lineage>
</organism>
<dbReference type="Proteomes" id="UP000178841">
    <property type="component" value="Unassembled WGS sequence"/>
</dbReference>
<evidence type="ECO:0008006" key="4">
    <source>
        <dbReference type="Google" id="ProtNLM"/>
    </source>
</evidence>
<evidence type="ECO:0000313" key="3">
    <source>
        <dbReference type="Proteomes" id="UP000178841"/>
    </source>
</evidence>
<keyword evidence="1" id="KW-0812">Transmembrane</keyword>
<dbReference type="STRING" id="1798657.A2648_01445"/>
<gene>
    <name evidence="2" type="ORF">A2648_01445</name>
</gene>